<protein>
    <submittedName>
        <fullName evidence="1">Uncharacterized protein</fullName>
    </submittedName>
</protein>
<gene>
    <name evidence="1" type="ORF">SK128_014147</name>
</gene>
<accession>A0AAN8ZT10</accession>
<name>A0AAN8ZT10_HALRR</name>
<organism evidence="1 2">
    <name type="scientific">Halocaridina rubra</name>
    <name type="common">Hawaiian red shrimp</name>
    <dbReference type="NCBI Taxonomy" id="373956"/>
    <lineage>
        <taxon>Eukaryota</taxon>
        <taxon>Metazoa</taxon>
        <taxon>Ecdysozoa</taxon>
        <taxon>Arthropoda</taxon>
        <taxon>Crustacea</taxon>
        <taxon>Multicrustacea</taxon>
        <taxon>Malacostraca</taxon>
        <taxon>Eumalacostraca</taxon>
        <taxon>Eucarida</taxon>
        <taxon>Decapoda</taxon>
        <taxon>Pleocyemata</taxon>
        <taxon>Caridea</taxon>
        <taxon>Atyoidea</taxon>
        <taxon>Atyidae</taxon>
        <taxon>Halocaridina</taxon>
    </lineage>
</organism>
<evidence type="ECO:0000313" key="2">
    <source>
        <dbReference type="Proteomes" id="UP001381693"/>
    </source>
</evidence>
<sequence>MTGRIPGRKGRGRPRKKFLDVLKEAIGGNWTDAQIRRRMKDREAWRSMVAHVRADTALRNKMMFWKEVKRVKKGGCGKEERVKGADGKLLVDEIKVREKWAEYFKNLLNEEDDREAEIMAVENEWRMPMLGNENDRGVTKEE</sequence>
<feature type="non-terminal residue" evidence="1">
    <location>
        <position position="142"/>
    </location>
</feature>
<evidence type="ECO:0000313" key="1">
    <source>
        <dbReference type="EMBL" id="KAK7016410.1"/>
    </source>
</evidence>
<proteinExistence type="predicted"/>
<comment type="caution">
    <text evidence="1">The sequence shown here is derived from an EMBL/GenBank/DDBJ whole genome shotgun (WGS) entry which is preliminary data.</text>
</comment>
<keyword evidence="2" id="KW-1185">Reference proteome</keyword>
<dbReference type="Proteomes" id="UP001381693">
    <property type="component" value="Unassembled WGS sequence"/>
</dbReference>
<dbReference type="EMBL" id="JAXCGZ010023147">
    <property type="protein sequence ID" value="KAK7016410.1"/>
    <property type="molecule type" value="Genomic_DNA"/>
</dbReference>
<dbReference type="AlphaFoldDB" id="A0AAN8ZT10"/>
<reference evidence="1 2" key="1">
    <citation type="submission" date="2023-11" db="EMBL/GenBank/DDBJ databases">
        <title>Halocaridina rubra genome assembly.</title>
        <authorList>
            <person name="Smith C."/>
        </authorList>
    </citation>
    <scope>NUCLEOTIDE SEQUENCE [LARGE SCALE GENOMIC DNA]</scope>
    <source>
        <strain evidence="1">EP-1</strain>
        <tissue evidence="1">Whole</tissue>
    </source>
</reference>